<proteinExistence type="predicted"/>
<dbReference type="SUPFAM" id="SSF56672">
    <property type="entry name" value="DNA/RNA polymerases"/>
    <property type="match status" value="1"/>
</dbReference>
<name>A0AAF0TS24_SOLVR</name>
<dbReference type="InterPro" id="IPR032567">
    <property type="entry name" value="RTL1-rel"/>
</dbReference>
<feature type="non-terminal residue" evidence="1">
    <location>
        <position position="127"/>
    </location>
</feature>
<keyword evidence="2" id="KW-1185">Reference proteome</keyword>
<dbReference type="PANTHER" id="PTHR15503">
    <property type="entry name" value="LDOC1 RELATED"/>
    <property type="match status" value="1"/>
</dbReference>
<evidence type="ECO:0000313" key="1">
    <source>
        <dbReference type="EMBL" id="WMV30291.1"/>
    </source>
</evidence>
<accession>A0AAF0TS24</accession>
<dbReference type="InterPro" id="IPR043502">
    <property type="entry name" value="DNA/RNA_pol_sf"/>
</dbReference>
<dbReference type="AlphaFoldDB" id="A0AAF0TS24"/>
<dbReference type="PANTHER" id="PTHR15503:SF45">
    <property type="entry name" value="RNA-DIRECTED DNA POLYMERASE HOMOLOG"/>
    <property type="match status" value="1"/>
</dbReference>
<organism evidence="1 2">
    <name type="scientific">Solanum verrucosum</name>
    <dbReference type="NCBI Taxonomy" id="315347"/>
    <lineage>
        <taxon>Eukaryota</taxon>
        <taxon>Viridiplantae</taxon>
        <taxon>Streptophyta</taxon>
        <taxon>Embryophyta</taxon>
        <taxon>Tracheophyta</taxon>
        <taxon>Spermatophyta</taxon>
        <taxon>Magnoliopsida</taxon>
        <taxon>eudicotyledons</taxon>
        <taxon>Gunneridae</taxon>
        <taxon>Pentapetalae</taxon>
        <taxon>asterids</taxon>
        <taxon>lamiids</taxon>
        <taxon>Solanales</taxon>
        <taxon>Solanaceae</taxon>
        <taxon>Solanoideae</taxon>
        <taxon>Solaneae</taxon>
        <taxon>Solanum</taxon>
    </lineage>
</organism>
<protein>
    <submittedName>
        <fullName evidence="1">Uncharacterized protein</fullName>
    </submittedName>
</protein>
<sequence length="127" mass="14231">MTWMSPYYVVLNGNAKSEAGGAGFLAYLAHIRDVEVESPSIESISIVSKFREVFPTDLHGMLPNRDIDFYIDLETDTRPISIPPYHMALAKLIELKAQIQELFDKGFIKPSASSWGAPVLFVKRKEG</sequence>
<evidence type="ECO:0000313" key="2">
    <source>
        <dbReference type="Proteomes" id="UP001234989"/>
    </source>
</evidence>
<dbReference type="EMBL" id="CP133616">
    <property type="protein sequence ID" value="WMV30291.1"/>
    <property type="molecule type" value="Genomic_DNA"/>
</dbReference>
<reference evidence="1" key="1">
    <citation type="submission" date="2023-08" db="EMBL/GenBank/DDBJ databases">
        <title>A de novo genome assembly of Solanum verrucosum Schlechtendal, a Mexican diploid species geographically isolated from the other diploid A-genome species in potato relatives.</title>
        <authorList>
            <person name="Hosaka K."/>
        </authorList>
    </citation>
    <scope>NUCLEOTIDE SEQUENCE</scope>
    <source>
        <tissue evidence="1">Young leaves</tissue>
    </source>
</reference>
<gene>
    <name evidence="1" type="ORF">MTR67_023676</name>
</gene>
<dbReference type="Gene3D" id="3.10.10.10">
    <property type="entry name" value="HIV Type 1 Reverse Transcriptase, subunit A, domain 1"/>
    <property type="match status" value="1"/>
</dbReference>
<dbReference type="Proteomes" id="UP001234989">
    <property type="component" value="Chromosome 5"/>
</dbReference>